<evidence type="ECO:0000313" key="1">
    <source>
        <dbReference type="EMBL" id="KAJ3484420.1"/>
    </source>
</evidence>
<organism evidence="1 2">
    <name type="scientific">Lecanicillium saksenae</name>
    <dbReference type="NCBI Taxonomy" id="468837"/>
    <lineage>
        <taxon>Eukaryota</taxon>
        <taxon>Fungi</taxon>
        <taxon>Dikarya</taxon>
        <taxon>Ascomycota</taxon>
        <taxon>Pezizomycotina</taxon>
        <taxon>Sordariomycetes</taxon>
        <taxon>Hypocreomycetidae</taxon>
        <taxon>Hypocreales</taxon>
        <taxon>Cordycipitaceae</taxon>
        <taxon>Lecanicillium</taxon>
    </lineage>
</organism>
<dbReference type="Proteomes" id="UP001148737">
    <property type="component" value="Unassembled WGS sequence"/>
</dbReference>
<protein>
    <submittedName>
        <fullName evidence="1">Uncharacterized protein</fullName>
    </submittedName>
</protein>
<evidence type="ECO:0000313" key="2">
    <source>
        <dbReference type="Proteomes" id="UP001148737"/>
    </source>
</evidence>
<name>A0ACC1QQX5_9HYPO</name>
<keyword evidence="2" id="KW-1185">Reference proteome</keyword>
<proteinExistence type="predicted"/>
<accession>A0ACC1QQX5</accession>
<sequence>MAAPRFKPAIALSEAEERDAYPHPGRRLSRYEVVSREKPLPHVPVPVKGPSPRELRRKADMRIPSQRGGQSTSQLQQQQQQTSANLAAASPSQNPRVVQGTPRETASMHTLKTATSQPMRTVNKAASFSMSPAPRPGASSRRSSKKINQLVGHDLDVPVDPYGLQHKNNFSYSVEYFEGSSSSSYGSGSGSGSDSDDILDGYSCFNMEEGLLPLLEEDEEVLSSRETSWVPRTPMTGIMPPPLNIRRHGSEPSVGSTSSAEHSPTHPKASNFTLSSGSPMRWDPAYGQFTDRRAANDYHRFAAELATPSGREKAAEPASPPKRFIILPASSKSSQNLNSNSTGKLRQTGTAAIYRLWENVRDDPEPVETTTPPPPPPPPPLPLSLPPLPSPPAATAELASVPCPAMPSRRNTLKKQRPSRLSACDAHPRPTKPVQRSLHVRSKSTSQVCTQPPPPLPANQCSVFDFDSDDEGGRGHGRRWWRRSDEEDSRSSSEWPSVQWNKKQDDDKEKSSSFGGGVKGLLANARDRALLSPAERRRLDLRKSIKVLRAPEDEKDARKAVKK</sequence>
<gene>
    <name evidence="1" type="ORF">NLG97_g7055</name>
</gene>
<dbReference type="EMBL" id="JANAKD010001028">
    <property type="protein sequence ID" value="KAJ3484420.1"/>
    <property type="molecule type" value="Genomic_DNA"/>
</dbReference>
<reference evidence="1" key="1">
    <citation type="submission" date="2022-07" db="EMBL/GenBank/DDBJ databases">
        <title>Genome Sequence of Lecanicillium saksenae.</title>
        <authorList>
            <person name="Buettner E."/>
        </authorList>
    </citation>
    <scope>NUCLEOTIDE SEQUENCE</scope>
    <source>
        <strain evidence="1">VT-O1</strain>
    </source>
</reference>
<comment type="caution">
    <text evidence="1">The sequence shown here is derived from an EMBL/GenBank/DDBJ whole genome shotgun (WGS) entry which is preliminary data.</text>
</comment>